<comment type="caution">
    <text evidence="3">The sequence shown here is derived from an EMBL/GenBank/DDBJ whole genome shotgun (WGS) entry which is preliminary data.</text>
</comment>
<keyword evidence="4" id="KW-1185">Reference proteome</keyword>
<dbReference type="RefSeq" id="WP_346164055.1">
    <property type="nucleotide sequence ID" value="NZ_BAAAOQ010000026.1"/>
</dbReference>
<gene>
    <name evidence="3" type="ORF">GCM10009787_64530</name>
</gene>
<accession>A0ABP5NTZ7</accession>
<name>A0ABP5NTZ7_9ACTN</name>
<dbReference type="Pfam" id="PF26345">
    <property type="entry name" value="ScoMcrA_N"/>
    <property type="match status" value="1"/>
</dbReference>
<evidence type="ECO:0000256" key="1">
    <source>
        <dbReference type="SAM" id="MobiDB-lite"/>
    </source>
</evidence>
<proteinExistence type="predicted"/>
<sequence length="79" mass="9097">MALTDITRVEIEKALEEYDRLGREAFLTHYGFRPARRYLLVHHGRHYERSSGPRTGTCPADGPWRRGSSPAARGTRWLS</sequence>
<evidence type="ECO:0000259" key="2">
    <source>
        <dbReference type="Pfam" id="PF26345"/>
    </source>
</evidence>
<dbReference type="Proteomes" id="UP001501391">
    <property type="component" value="Unassembled WGS sequence"/>
</dbReference>
<organism evidence="3 4">
    <name type="scientific">Streptomyces bangladeshensis</name>
    <dbReference type="NCBI Taxonomy" id="295352"/>
    <lineage>
        <taxon>Bacteria</taxon>
        <taxon>Bacillati</taxon>
        <taxon>Actinomycetota</taxon>
        <taxon>Actinomycetes</taxon>
        <taxon>Kitasatosporales</taxon>
        <taxon>Streptomycetaceae</taxon>
        <taxon>Streptomyces</taxon>
    </lineage>
</organism>
<dbReference type="InterPro" id="IPR058807">
    <property type="entry name" value="ScoMcrA_N"/>
</dbReference>
<protein>
    <recommendedName>
        <fullName evidence="2">ScoMcrA-like N-terminal head domain-containing protein</fullName>
    </recommendedName>
</protein>
<reference evidence="4" key="1">
    <citation type="journal article" date="2019" name="Int. J. Syst. Evol. Microbiol.">
        <title>The Global Catalogue of Microorganisms (GCM) 10K type strain sequencing project: providing services to taxonomists for standard genome sequencing and annotation.</title>
        <authorList>
            <consortium name="The Broad Institute Genomics Platform"/>
            <consortium name="The Broad Institute Genome Sequencing Center for Infectious Disease"/>
            <person name="Wu L."/>
            <person name="Ma J."/>
        </authorList>
    </citation>
    <scope>NUCLEOTIDE SEQUENCE [LARGE SCALE GENOMIC DNA]</scope>
    <source>
        <strain evidence="4">JCM 14924</strain>
    </source>
</reference>
<dbReference type="EMBL" id="BAAAOQ010000026">
    <property type="protein sequence ID" value="GAA2203056.1"/>
    <property type="molecule type" value="Genomic_DNA"/>
</dbReference>
<evidence type="ECO:0000313" key="4">
    <source>
        <dbReference type="Proteomes" id="UP001501391"/>
    </source>
</evidence>
<evidence type="ECO:0000313" key="3">
    <source>
        <dbReference type="EMBL" id="GAA2203056.1"/>
    </source>
</evidence>
<feature type="region of interest" description="Disordered" evidence="1">
    <location>
        <begin position="47"/>
        <end position="79"/>
    </location>
</feature>
<feature type="domain" description="ScoMcrA-like N-terminal head" evidence="2">
    <location>
        <begin position="5"/>
        <end position="49"/>
    </location>
</feature>